<accession>R4YLV2</accession>
<evidence type="ECO:0000313" key="2">
    <source>
        <dbReference type="Proteomes" id="UP000032749"/>
    </source>
</evidence>
<dbReference type="AlphaFoldDB" id="R4YLV2"/>
<organism evidence="1 2">
    <name type="scientific">Oleispira antarctica RB-8</name>
    <dbReference type="NCBI Taxonomy" id="698738"/>
    <lineage>
        <taxon>Bacteria</taxon>
        <taxon>Pseudomonadati</taxon>
        <taxon>Pseudomonadota</taxon>
        <taxon>Gammaproteobacteria</taxon>
        <taxon>Oceanospirillales</taxon>
        <taxon>Oceanospirillaceae</taxon>
        <taxon>Oleispira</taxon>
    </lineage>
</organism>
<keyword evidence="2" id="KW-1185">Reference proteome</keyword>
<dbReference type="Proteomes" id="UP000032749">
    <property type="component" value="Chromosome"/>
</dbReference>
<dbReference type="KEGG" id="oai:OLEAN_C15510"/>
<dbReference type="STRING" id="698738.OLEAN_C15510"/>
<dbReference type="OrthoDB" id="5769209at2"/>
<evidence type="ECO:0008006" key="3">
    <source>
        <dbReference type="Google" id="ProtNLM"/>
    </source>
</evidence>
<dbReference type="NCBIfam" id="NF047593">
    <property type="entry name" value="IS66_ISAeme5_TnpA"/>
    <property type="match status" value="1"/>
</dbReference>
<name>R4YLV2_OLEAN</name>
<gene>
    <name evidence="1" type="ORF">OLEAN_C15510</name>
</gene>
<evidence type="ECO:0000313" key="1">
    <source>
        <dbReference type="EMBL" id="CCK75727.1"/>
    </source>
</evidence>
<proteinExistence type="predicted"/>
<sequence>MTTLDRTAKSPRRTPEQWTASVTNFLESGLSAPKFCKQQNISYASFSKWRQRLATKNIDQAFKSDQPASFIDVSSLMNESTHWNITLKLGNGVELILNQT</sequence>
<dbReference type="EMBL" id="FO203512">
    <property type="protein sequence ID" value="CCK75727.1"/>
    <property type="molecule type" value="Genomic_DNA"/>
</dbReference>
<protein>
    <recommendedName>
        <fullName evidence="3">Transposase</fullName>
    </recommendedName>
</protein>
<reference evidence="1 2" key="1">
    <citation type="journal article" date="2013" name="Nat. Commun.">
        <title>Genome sequence and functional genomic analysis of the oil-degrading bacterium Oleispira antarctica.</title>
        <authorList>
            <person name="Kube M."/>
            <person name="Chernikova T.N."/>
            <person name="Al-Ramahi Y."/>
            <person name="Beloqui A."/>
            <person name="Lopez-Cortez N."/>
            <person name="Guazzaroni M.E."/>
            <person name="Heipieper H.J."/>
            <person name="Klages S."/>
            <person name="Kotsyurbenko O.R."/>
            <person name="Langer I."/>
            <person name="Nechitaylo T.Y."/>
            <person name="Lunsdorf H."/>
            <person name="Fernandez M."/>
            <person name="Juarez S."/>
            <person name="Ciordia S."/>
            <person name="Singer A."/>
            <person name="Kagan O."/>
            <person name="Egorova O."/>
            <person name="Petit P.A."/>
            <person name="Stogios P."/>
            <person name="Kim Y."/>
            <person name="Tchigvintsev A."/>
            <person name="Flick R."/>
            <person name="Denaro R."/>
            <person name="Genovese M."/>
            <person name="Albar J.P."/>
            <person name="Reva O.N."/>
            <person name="Martinez-Gomariz M."/>
            <person name="Tran H."/>
            <person name="Ferrer M."/>
            <person name="Savchenko A."/>
            <person name="Yakunin A.F."/>
            <person name="Yakimov M.M."/>
            <person name="Golyshina O.V."/>
            <person name="Reinhardt R."/>
            <person name="Golyshin P.N."/>
        </authorList>
    </citation>
    <scope>NUCLEOTIDE SEQUENCE [LARGE SCALE GENOMIC DNA]</scope>
</reference>
<dbReference type="HOGENOM" id="CLU_179058_2_0_6"/>